<dbReference type="SUPFAM" id="SSF46689">
    <property type="entry name" value="Homeodomain-like"/>
    <property type="match status" value="1"/>
</dbReference>
<evidence type="ECO:0000256" key="6">
    <source>
        <dbReference type="ARBA" id="ARBA00023159"/>
    </source>
</evidence>
<dbReference type="InterPro" id="IPR025662">
    <property type="entry name" value="Sigma_54_int_dom_ATP-bd_1"/>
</dbReference>
<dbReference type="FunFam" id="3.40.50.300:FF:000006">
    <property type="entry name" value="DNA-binding transcriptional regulator NtrC"/>
    <property type="match status" value="1"/>
</dbReference>
<dbReference type="PROSITE" id="PS00688">
    <property type="entry name" value="SIGMA54_INTERACT_3"/>
    <property type="match status" value="1"/>
</dbReference>
<keyword evidence="3" id="KW-0902">Two-component regulatory system</keyword>
<feature type="modified residue" description="4-aspartylphosphate" evidence="8">
    <location>
        <position position="53"/>
    </location>
</feature>
<evidence type="ECO:0000256" key="5">
    <source>
        <dbReference type="ARBA" id="ARBA00023125"/>
    </source>
</evidence>
<dbReference type="PRINTS" id="PR01590">
    <property type="entry name" value="HTHFIS"/>
</dbReference>
<dbReference type="PROSITE" id="PS00676">
    <property type="entry name" value="SIGMA54_INTERACT_2"/>
    <property type="match status" value="1"/>
</dbReference>
<sequence>MTHTILIVDDEERLLDVLGGMLEGFGYTVLQAGGAVDALAQLSRESVDLVLTDLRMPGLSGRELLAEIRRTHPILPVVVMTAFATLRDAVQLIKDGAFDYIGKPIEFEELEATVANALRLHDALRDNDRLRQELEGRYRIEGLVGTSPRMQEVMKEITEVAPSRTTVLVTGESGTGKEVVARAIHFNGPRRAKPFVAVNAAAIPEQLLESEFFGHVKGAFTGATANRIGRFAQADGGTLFLDEIGDMPLALQAKILRVLQERQFEPLGSHQTRQVDVRIVAATNRDLKRMVAEGQFREDLFYRLAVFPIALPPLRERREDVPLLLRRFAEEIGPQVGRRAVAFSPEAEALLMRYDWPGNIRELQNCVERSLLSSRGPVIGAADLPPYVAQRPTIPSDAAPTFPIDLDEALDAFEKGRILAALKETGGVQVEAARLLGINERSLWHRIKKHGITVTKAVMA</sequence>
<dbReference type="InterPro" id="IPR003593">
    <property type="entry name" value="AAA+_ATPase"/>
</dbReference>
<comment type="caution">
    <text evidence="11">The sequence shown here is derived from an EMBL/GenBank/DDBJ whole genome shotgun (WGS) entry which is preliminary data.</text>
</comment>
<dbReference type="SMART" id="SM00382">
    <property type="entry name" value="AAA"/>
    <property type="match status" value="1"/>
</dbReference>
<dbReference type="SUPFAM" id="SSF52540">
    <property type="entry name" value="P-loop containing nucleoside triphosphate hydrolases"/>
    <property type="match status" value="1"/>
</dbReference>
<keyword evidence="1" id="KW-0547">Nucleotide-binding</keyword>
<dbReference type="PROSITE" id="PS50045">
    <property type="entry name" value="SIGMA54_INTERACT_4"/>
    <property type="match status" value="1"/>
</dbReference>
<dbReference type="Gene3D" id="3.40.50.2300">
    <property type="match status" value="1"/>
</dbReference>
<proteinExistence type="predicted"/>
<dbReference type="GO" id="GO:0006355">
    <property type="term" value="P:regulation of DNA-templated transcription"/>
    <property type="evidence" value="ECO:0007669"/>
    <property type="project" value="InterPro"/>
</dbReference>
<organism evidence="11 12">
    <name type="scientific">Aureimonas ureilytica</name>
    <dbReference type="NCBI Taxonomy" id="401562"/>
    <lineage>
        <taxon>Bacteria</taxon>
        <taxon>Pseudomonadati</taxon>
        <taxon>Pseudomonadota</taxon>
        <taxon>Alphaproteobacteria</taxon>
        <taxon>Hyphomicrobiales</taxon>
        <taxon>Aurantimonadaceae</taxon>
        <taxon>Aureimonas</taxon>
    </lineage>
</organism>
<dbReference type="Pfam" id="PF00072">
    <property type="entry name" value="Response_reg"/>
    <property type="match status" value="1"/>
</dbReference>
<evidence type="ECO:0000256" key="1">
    <source>
        <dbReference type="ARBA" id="ARBA00022741"/>
    </source>
</evidence>
<feature type="domain" description="Sigma-54 factor interaction" evidence="9">
    <location>
        <begin position="143"/>
        <end position="372"/>
    </location>
</feature>
<dbReference type="Pfam" id="PF25601">
    <property type="entry name" value="AAA_lid_14"/>
    <property type="match status" value="1"/>
</dbReference>
<dbReference type="InterPro" id="IPR025944">
    <property type="entry name" value="Sigma_54_int_dom_CS"/>
</dbReference>
<dbReference type="GO" id="GO:0000160">
    <property type="term" value="P:phosphorelay signal transduction system"/>
    <property type="evidence" value="ECO:0007669"/>
    <property type="project" value="UniProtKB-KW"/>
</dbReference>
<evidence type="ECO:0000256" key="4">
    <source>
        <dbReference type="ARBA" id="ARBA00023015"/>
    </source>
</evidence>
<evidence type="ECO:0000313" key="11">
    <source>
        <dbReference type="EMBL" id="KTQ97981.1"/>
    </source>
</evidence>
<evidence type="ECO:0000256" key="3">
    <source>
        <dbReference type="ARBA" id="ARBA00023012"/>
    </source>
</evidence>
<keyword evidence="7" id="KW-0804">Transcription</keyword>
<dbReference type="Gene3D" id="1.10.8.60">
    <property type="match status" value="1"/>
</dbReference>
<dbReference type="Proteomes" id="UP000078272">
    <property type="component" value="Unassembled WGS sequence"/>
</dbReference>
<evidence type="ECO:0000256" key="8">
    <source>
        <dbReference type="PROSITE-ProRule" id="PRU00169"/>
    </source>
</evidence>
<dbReference type="InterPro" id="IPR001789">
    <property type="entry name" value="Sig_transdc_resp-reg_receiver"/>
</dbReference>
<dbReference type="InterPro" id="IPR002078">
    <property type="entry name" value="Sigma_54_int"/>
</dbReference>
<evidence type="ECO:0000256" key="2">
    <source>
        <dbReference type="ARBA" id="ARBA00022840"/>
    </source>
</evidence>
<dbReference type="PROSITE" id="PS50110">
    <property type="entry name" value="RESPONSE_REGULATORY"/>
    <property type="match status" value="1"/>
</dbReference>
<dbReference type="GO" id="GO:0043565">
    <property type="term" value="F:sequence-specific DNA binding"/>
    <property type="evidence" value="ECO:0007669"/>
    <property type="project" value="InterPro"/>
</dbReference>
<dbReference type="SUPFAM" id="SSF52172">
    <property type="entry name" value="CheY-like"/>
    <property type="match status" value="1"/>
</dbReference>
<accession>A0A175RD29</accession>
<feature type="domain" description="Response regulatory" evidence="10">
    <location>
        <begin position="4"/>
        <end position="118"/>
    </location>
</feature>
<dbReference type="Gene3D" id="3.40.50.300">
    <property type="entry name" value="P-loop containing nucleotide triphosphate hydrolases"/>
    <property type="match status" value="1"/>
</dbReference>
<dbReference type="AlphaFoldDB" id="A0A175RD29"/>
<evidence type="ECO:0000256" key="7">
    <source>
        <dbReference type="ARBA" id="ARBA00023163"/>
    </source>
</evidence>
<dbReference type="RefSeq" id="WP_058633612.1">
    <property type="nucleotide sequence ID" value="NZ_LDPZ01000005.1"/>
</dbReference>
<dbReference type="InterPro" id="IPR027417">
    <property type="entry name" value="P-loop_NTPase"/>
</dbReference>
<evidence type="ECO:0000259" key="10">
    <source>
        <dbReference type="PROSITE" id="PS50110"/>
    </source>
</evidence>
<dbReference type="InterPro" id="IPR011006">
    <property type="entry name" value="CheY-like_superfamily"/>
</dbReference>
<keyword evidence="2" id="KW-0067">ATP-binding</keyword>
<keyword evidence="5" id="KW-0238">DNA-binding</keyword>
<dbReference type="InterPro" id="IPR025943">
    <property type="entry name" value="Sigma_54_int_dom_ATP-bd_2"/>
</dbReference>
<dbReference type="EMBL" id="LDPZ01000005">
    <property type="protein sequence ID" value="KTQ97981.1"/>
    <property type="molecule type" value="Genomic_DNA"/>
</dbReference>
<dbReference type="CDD" id="cd00009">
    <property type="entry name" value="AAA"/>
    <property type="match status" value="1"/>
</dbReference>
<dbReference type="OrthoDB" id="9762726at2"/>
<dbReference type="Pfam" id="PF00158">
    <property type="entry name" value="Sigma54_activat"/>
    <property type="match status" value="1"/>
</dbReference>
<gene>
    <name evidence="11" type="ORF">NS226_02390</name>
</gene>
<dbReference type="InterPro" id="IPR058031">
    <property type="entry name" value="AAA_lid_NorR"/>
</dbReference>
<dbReference type="Pfam" id="PF02954">
    <property type="entry name" value="HTH_8"/>
    <property type="match status" value="1"/>
</dbReference>
<evidence type="ECO:0000259" key="9">
    <source>
        <dbReference type="PROSITE" id="PS50045"/>
    </source>
</evidence>
<dbReference type="PANTHER" id="PTHR32071">
    <property type="entry name" value="TRANSCRIPTIONAL REGULATORY PROTEIN"/>
    <property type="match status" value="1"/>
</dbReference>
<dbReference type="PATRIC" id="fig|401562.3.peg.3612"/>
<keyword evidence="4" id="KW-0805">Transcription regulation</keyword>
<dbReference type="InterPro" id="IPR002197">
    <property type="entry name" value="HTH_Fis"/>
</dbReference>
<dbReference type="STRING" id="401562.NS365_15560"/>
<keyword evidence="6" id="KW-0010">Activator</keyword>
<name>A0A175RD29_9HYPH</name>
<keyword evidence="8" id="KW-0597">Phosphoprotein</keyword>
<dbReference type="SMART" id="SM00448">
    <property type="entry name" value="REC"/>
    <property type="match status" value="1"/>
</dbReference>
<protein>
    <submittedName>
        <fullName evidence="11">Fis family transcriptional regulator</fullName>
    </submittedName>
</protein>
<reference evidence="11 12" key="1">
    <citation type="journal article" date="2016" name="Front. Microbiol.">
        <title>Genomic Resource of Rice Seed Associated Bacteria.</title>
        <authorList>
            <person name="Midha S."/>
            <person name="Bansal K."/>
            <person name="Sharma S."/>
            <person name="Kumar N."/>
            <person name="Patil P.P."/>
            <person name="Chaudhry V."/>
            <person name="Patil P.B."/>
        </authorList>
    </citation>
    <scope>NUCLEOTIDE SEQUENCE [LARGE SCALE GENOMIC DNA]</scope>
    <source>
        <strain evidence="11 12">NS226</strain>
    </source>
</reference>
<evidence type="ECO:0000313" key="12">
    <source>
        <dbReference type="Proteomes" id="UP000078272"/>
    </source>
</evidence>
<dbReference type="GO" id="GO:0005524">
    <property type="term" value="F:ATP binding"/>
    <property type="evidence" value="ECO:0007669"/>
    <property type="project" value="UniProtKB-KW"/>
</dbReference>
<dbReference type="InterPro" id="IPR009057">
    <property type="entry name" value="Homeodomain-like_sf"/>
</dbReference>
<dbReference type="PROSITE" id="PS00675">
    <property type="entry name" value="SIGMA54_INTERACT_1"/>
    <property type="match status" value="1"/>
</dbReference>
<dbReference type="Gene3D" id="1.10.10.60">
    <property type="entry name" value="Homeodomain-like"/>
    <property type="match status" value="1"/>
</dbReference>